<dbReference type="PANTHER" id="PTHR48433">
    <property type="entry name" value="OUTER ENVELOPE PROTEIN 61-LIKE"/>
    <property type="match status" value="1"/>
</dbReference>
<sequence length="534" mass="59330">MYNGMMDPELLRLAQEQMSRISPDELAKLQQQMMANPELMRLASESMKNMRPEDLRSAAEQLKDTRTEDMMDIGEKIAKATPEEIEAMRAHADAKISYELNGAEMLKKQGNDLHAQGLYKEAAQKYLLAKTNLKDVPFSKARTLRMACSLNLMSCYLRSSQYEDCIKEGSEVLAYDAGNVKALYRRGQAYRELGKLQAAVKDLSKANTISPADETIAEVLRAVKEQLGKECGEFQMSEGLVIEEITEEESEPLPSNYKEGSSFAGYPVIECEDLGESQDQCRSSRKGSGIQGTDAEAECLKNLQGNPEAMRTFHHMISNADPETLATLSGSGISPVMIKTMSDMVKRMSPEELQKMIEVASSLNGKNTLFENTMNMNGQRTSTGSVPSEIEKHEGGESTTRDFSQTSRASTSSVSVPSTTGDMQEQIRKQMKDPAMRQMFGSMVKNMSPEMMTSMGEQFGFKISREDALKAQQAMSSLSPEDLDKMMRWAEKLQKATDCAKTTKNWLLGRPGLIFALCILILAIILHWMGFIGG</sequence>
<keyword evidence="1" id="KW-0802">TPR repeat</keyword>
<feature type="repeat" description="TPR" evidence="1">
    <location>
        <begin position="180"/>
        <end position="213"/>
    </location>
</feature>
<feature type="compositionally biased region" description="Polar residues" evidence="2">
    <location>
        <begin position="373"/>
        <end position="386"/>
    </location>
</feature>
<dbReference type="PROSITE" id="PS50005">
    <property type="entry name" value="TPR"/>
    <property type="match status" value="1"/>
</dbReference>
<evidence type="ECO:0000313" key="5">
    <source>
        <dbReference type="Proteomes" id="UP000017836"/>
    </source>
</evidence>
<accession>W1NDJ7</accession>
<dbReference type="GO" id="GO:0046967">
    <property type="term" value="P:cytosol to endoplasmic reticulum transport"/>
    <property type="evidence" value="ECO:0007669"/>
    <property type="project" value="EnsemblPlants"/>
</dbReference>
<keyword evidence="5" id="KW-1185">Reference proteome</keyword>
<dbReference type="KEGG" id="atr:18421605"/>
<evidence type="ECO:0000313" key="4">
    <source>
        <dbReference type="EMBL" id="ERM93647.1"/>
    </source>
</evidence>
<feature type="compositionally biased region" description="Low complexity" evidence="2">
    <location>
        <begin position="404"/>
        <end position="420"/>
    </location>
</feature>
<feature type="transmembrane region" description="Helical" evidence="3">
    <location>
        <begin position="512"/>
        <end position="532"/>
    </location>
</feature>
<dbReference type="SUPFAM" id="SSF48452">
    <property type="entry name" value="TPR-like"/>
    <property type="match status" value="1"/>
</dbReference>
<gene>
    <name evidence="4" type="ORF">AMTR_s00004p00155060</name>
</gene>
<evidence type="ECO:0000256" key="2">
    <source>
        <dbReference type="SAM" id="MobiDB-lite"/>
    </source>
</evidence>
<name>W1NDJ7_AMBTC</name>
<keyword evidence="3" id="KW-0472">Membrane</keyword>
<dbReference type="HOGENOM" id="CLU_024599_1_0_1"/>
<dbReference type="Proteomes" id="UP000017836">
    <property type="component" value="Unassembled WGS sequence"/>
</dbReference>
<dbReference type="PANTHER" id="PTHR48433:SF1">
    <property type="entry name" value="OUTER ENVELOPE PROTEIN 61-LIKE"/>
    <property type="match status" value="1"/>
</dbReference>
<dbReference type="OrthoDB" id="245563at2759"/>
<proteinExistence type="predicted"/>
<evidence type="ECO:0000256" key="1">
    <source>
        <dbReference type="PROSITE-ProRule" id="PRU00339"/>
    </source>
</evidence>
<dbReference type="eggNOG" id="KOG0543">
    <property type="taxonomic scope" value="Eukaryota"/>
</dbReference>
<dbReference type="Gramene" id="ERM93647">
    <property type="protein sequence ID" value="ERM93647"/>
    <property type="gene ID" value="AMTR_s00004p00155060"/>
</dbReference>
<keyword evidence="3" id="KW-1133">Transmembrane helix</keyword>
<dbReference type="OMA" id="RWADKIQ"/>
<dbReference type="SMART" id="SM00028">
    <property type="entry name" value="TPR"/>
    <property type="match status" value="3"/>
</dbReference>
<protein>
    <submittedName>
        <fullName evidence="4">Uncharacterized protein</fullName>
    </submittedName>
</protein>
<reference evidence="5" key="1">
    <citation type="journal article" date="2013" name="Science">
        <title>The Amborella genome and the evolution of flowering plants.</title>
        <authorList>
            <consortium name="Amborella Genome Project"/>
        </authorList>
    </citation>
    <scope>NUCLEOTIDE SEQUENCE [LARGE SCALE GENOMIC DNA]</scope>
</reference>
<dbReference type="InterPro" id="IPR011990">
    <property type="entry name" value="TPR-like_helical_dom_sf"/>
</dbReference>
<feature type="compositionally biased region" description="Basic and acidic residues" evidence="2">
    <location>
        <begin position="389"/>
        <end position="400"/>
    </location>
</feature>
<dbReference type="AlphaFoldDB" id="W1NDJ7"/>
<organism evidence="4 5">
    <name type="scientific">Amborella trichopoda</name>
    <dbReference type="NCBI Taxonomy" id="13333"/>
    <lineage>
        <taxon>Eukaryota</taxon>
        <taxon>Viridiplantae</taxon>
        <taxon>Streptophyta</taxon>
        <taxon>Embryophyta</taxon>
        <taxon>Tracheophyta</taxon>
        <taxon>Spermatophyta</taxon>
        <taxon>Magnoliopsida</taxon>
        <taxon>Amborellales</taxon>
        <taxon>Amborellaceae</taxon>
        <taxon>Amborella</taxon>
    </lineage>
</organism>
<dbReference type="GO" id="GO:0005789">
    <property type="term" value="C:endoplasmic reticulum membrane"/>
    <property type="evidence" value="ECO:0007669"/>
    <property type="project" value="EnsemblPlants"/>
</dbReference>
<keyword evidence="3" id="KW-0812">Transmembrane</keyword>
<dbReference type="Gene3D" id="1.25.40.10">
    <property type="entry name" value="Tetratricopeptide repeat domain"/>
    <property type="match status" value="1"/>
</dbReference>
<evidence type="ECO:0000256" key="3">
    <source>
        <dbReference type="SAM" id="Phobius"/>
    </source>
</evidence>
<dbReference type="GO" id="GO:0009707">
    <property type="term" value="C:chloroplast outer membrane"/>
    <property type="evidence" value="ECO:0007669"/>
    <property type="project" value="EnsemblPlants"/>
</dbReference>
<feature type="region of interest" description="Disordered" evidence="2">
    <location>
        <begin position="373"/>
        <end position="426"/>
    </location>
</feature>
<dbReference type="InterPro" id="IPR019734">
    <property type="entry name" value="TPR_rpt"/>
</dbReference>
<dbReference type="InterPro" id="IPR053319">
    <property type="entry name" value="OEP61"/>
</dbReference>
<dbReference type="EMBL" id="KI397628">
    <property type="protein sequence ID" value="ERM93647.1"/>
    <property type="molecule type" value="Genomic_DNA"/>
</dbReference>